<dbReference type="GO" id="GO:0005886">
    <property type="term" value="C:plasma membrane"/>
    <property type="evidence" value="ECO:0007669"/>
    <property type="project" value="TreeGrafter"/>
</dbReference>
<keyword evidence="10" id="KW-0594">Phospholipid biosynthesis</keyword>
<dbReference type="InterPro" id="IPR045540">
    <property type="entry name" value="YegS/DAGK_C"/>
</dbReference>
<dbReference type="GO" id="GO:0005524">
    <property type="term" value="F:ATP binding"/>
    <property type="evidence" value="ECO:0007669"/>
    <property type="project" value="UniProtKB-KW"/>
</dbReference>
<protein>
    <submittedName>
        <fullName evidence="13">Lipid kinase, YegS/Rv2252/BmrU family</fullName>
    </submittedName>
</protein>
<keyword evidence="9" id="KW-0443">Lipid metabolism</keyword>
<keyword evidence="11" id="KW-1208">Phospholipid metabolism</keyword>
<dbReference type="InterPro" id="IPR016064">
    <property type="entry name" value="NAD/diacylglycerol_kinase_sf"/>
</dbReference>
<dbReference type="PANTHER" id="PTHR12358">
    <property type="entry name" value="SPHINGOSINE KINASE"/>
    <property type="match status" value="1"/>
</dbReference>
<dbReference type="Gene3D" id="2.60.200.40">
    <property type="match status" value="1"/>
</dbReference>
<dbReference type="Pfam" id="PF19279">
    <property type="entry name" value="YegS_C"/>
    <property type="match status" value="1"/>
</dbReference>
<dbReference type="NCBIfam" id="TIGR00147">
    <property type="entry name" value="YegS/Rv2252/BmrU family lipid kinase"/>
    <property type="match status" value="1"/>
</dbReference>
<evidence type="ECO:0000256" key="10">
    <source>
        <dbReference type="ARBA" id="ARBA00023209"/>
    </source>
</evidence>
<keyword evidence="5" id="KW-0547">Nucleotide-binding</keyword>
<evidence type="ECO:0000259" key="12">
    <source>
        <dbReference type="PROSITE" id="PS50146"/>
    </source>
</evidence>
<dbReference type="Gene3D" id="3.40.50.10330">
    <property type="entry name" value="Probable inorganic polyphosphate/atp-NAD kinase, domain 1"/>
    <property type="match status" value="1"/>
</dbReference>
<keyword evidence="3" id="KW-0808">Transferase</keyword>
<evidence type="ECO:0000313" key="13">
    <source>
        <dbReference type="EMBL" id="SFT74375.1"/>
    </source>
</evidence>
<dbReference type="GO" id="GO:0016301">
    <property type="term" value="F:kinase activity"/>
    <property type="evidence" value="ECO:0007669"/>
    <property type="project" value="UniProtKB-KW"/>
</dbReference>
<evidence type="ECO:0000313" key="14">
    <source>
        <dbReference type="Proteomes" id="UP000236454"/>
    </source>
</evidence>
<evidence type="ECO:0000256" key="3">
    <source>
        <dbReference type="ARBA" id="ARBA00022679"/>
    </source>
</evidence>
<dbReference type="AlphaFoldDB" id="A0A1I7AHS4"/>
<dbReference type="RefSeq" id="WP_090249168.1">
    <property type="nucleotide sequence ID" value="NZ_FPAS01000003.1"/>
</dbReference>
<feature type="domain" description="DAGKc" evidence="12">
    <location>
        <begin position="1"/>
        <end position="130"/>
    </location>
</feature>
<evidence type="ECO:0000256" key="1">
    <source>
        <dbReference type="ARBA" id="ARBA00001946"/>
    </source>
</evidence>
<dbReference type="GO" id="GO:0008654">
    <property type="term" value="P:phospholipid biosynthetic process"/>
    <property type="evidence" value="ECO:0007669"/>
    <property type="project" value="UniProtKB-KW"/>
</dbReference>
<dbReference type="STRING" id="477690.SAMN05216474_2095"/>
<evidence type="ECO:0000256" key="5">
    <source>
        <dbReference type="ARBA" id="ARBA00022741"/>
    </source>
</evidence>
<evidence type="ECO:0000256" key="6">
    <source>
        <dbReference type="ARBA" id="ARBA00022777"/>
    </source>
</evidence>
<dbReference type="InterPro" id="IPR017438">
    <property type="entry name" value="ATP-NAD_kinase_N"/>
</dbReference>
<comment type="cofactor">
    <cofactor evidence="1">
        <name>Mg(2+)</name>
        <dbReference type="ChEBI" id="CHEBI:18420"/>
    </cofactor>
</comment>
<proteinExistence type="predicted"/>
<evidence type="ECO:0000256" key="9">
    <source>
        <dbReference type="ARBA" id="ARBA00023098"/>
    </source>
</evidence>
<dbReference type="InterPro" id="IPR005218">
    <property type="entry name" value="Diacylglycerol/lipid_kinase"/>
</dbReference>
<keyword evidence="4" id="KW-0479">Metal-binding</keyword>
<evidence type="ECO:0000256" key="7">
    <source>
        <dbReference type="ARBA" id="ARBA00022840"/>
    </source>
</evidence>
<evidence type="ECO:0000256" key="8">
    <source>
        <dbReference type="ARBA" id="ARBA00022842"/>
    </source>
</evidence>
<dbReference type="GO" id="GO:0046872">
    <property type="term" value="F:metal ion binding"/>
    <property type="evidence" value="ECO:0007669"/>
    <property type="project" value="UniProtKB-KW"/>
</dbReference>
<keyword evidence="2" id="KW-0444">Lipid biosynthesis</keyword>
<dbReference type="Pfam" id="PF00781">
    <property type="entry name" value="DAGK_cat"/>
    <property type="match status" value="1"/>
</dbReference>
<organism evidence="13 14">
    <name type="scientific">Lishizhenia tianjinensis</name>
    <dbReference type="NCBI Taxonomy" id="477690"/>
    <lineage>
        <taxon>Bacteria</taxon>
        <taxon>Pseudomonadati</taxon>
        <taxon>Bacteroidota</taxon>
        <taxon>Flavobacteriia</taxon>
        <taxon>Flavobacteriales</taxon>
        <taxon>Crocinitomicaceae</taxon>
        <taxon>Lishizhenia</taxon>
    </lineage>
</organism>
<dbReference type="EMBL" id="FPAS01000003">
    <property type="protein sequence ID" value="SFT74375.1"/>
    <property type="molecule type" value="Genomic_DNA"/>
</dbReference>
<dbReference type="PROSITE" id="PS50146">
    <property type="entry name" value="DAGK"/>
    <property type="match status" value="1"/>
</dbReference>
<dbReference type="OrthoDB" id="9786026at2"/>
<evidence type="ECO:0000256" key="2">
    <source>
        <dbReference type="ARBA" id="ARBA00022516"/>
    </source>
</evidence>
<evidence type="ECO:0000256" key="11">
    <source>
        <dbReference type="ARBA" id="ARBA00023264"/>
    </source>
</evidence>
<keyword evidence="14" id="KW-1185">Reference proteome</keyword>
<dbReference type="PANTHER" id="PTHR12358:SF106">
    <property type="entry name" value="LIPID KINASE YEGS"/>
    <property type="match status" value="1"/>
</dbReference>
<reference evidence="13 14" key="1">
    <citation type="submission" date="2016-10" db="EMBL/GenBank/DDBJ databases">
        <authorList>
            <person name="de Groot N.N."/>
        </authorList>
    </citation>
    <scope>NUCLEOTIDE SEQUENCE [LARGE SCALE GENOMIC DNA]</scope>
    <source>
        <strain evidence="13 14">CGMCC 1.7005</strain>
    </source>
</reference>
<dbReference type="InterPro" id="IPR050187">
    <property type="entry name" value="Lipid_Phosphate_FormReg"/>
</dbReference>
<accession>A0A1I7AHS4</accession>
<evidence type="ECO:0000256" key="4">
    <source>
        <dbReference type="ARBA" id="ARBA00022723"/>
    </source>
</evidence>
<gene>
    <name evidence="13" type="ORF">SAMN05216474_2095</name>
</gene>
<dbReference type="InterPro" id="IPR001206">
    <property type="entry name" value="Diacylglycerol_kinase_cat_dom"/>
</dbReference>
<keyword evidence="8" id="KW-0460">Magnesium</keyword>
<dbReference type="SUPFAM" id="SSF111331">
    <property type="entry name" value="NAD kinase/diacylglycerol kinase-like"/>
    <property type="match status" value="1"/>
</dbReference>
<dbReference type="Proteomes" id="UP000236454">
    <property type="component" value="Unassembled WGS sequence"/>
</dbReference>
<dbReference type="SMART" id="SM00046">
    <property type="entry name" value="DAGKc"/>
    <property type="match status" value="1"/>
</dbReference>
<name>A0A1I7AHS4_9FLAO</name>
<keyword evidence="7" id="KW-0067">ATP-binding</keyword>
<keyword evidence="6 13" id="KW-0418">Kinase</keyword>
<sequence length="290" mass="32067">MSKSLRFIINPISGVGKKNQLPGLIEKYIDTNKFKVSIVYTQHRGHATILAKEAVQEGVDLVCAVGGDGSVHEIGKALVGTASTLAILPCGSGNGFARHLKIPLKLVEALKSINAERYRKVDTAQANGNFFIGVAGFGFDAYIAKKFDEYHQRGLWSYVKLVVKSYFNYRPSAITIAERKYTDLLLCTVANGSQFGNGFCIAPHASVEDGELEVFMLKAFPFYAIPVLVWRFFKQKIEGSKYAQFISIKNVNLKLETPIFHLDGEPLEGQNTIEVKVNPKSLNVIVGKKY</sequence>